<dbReference type="Gene3D" id="3.10.400.10">
    <property type="entry name" value="Sulfate adenylyltransferase"/>
    <property type="match status" value="1"/>
</dbReference>
<evidence type="ECO:0000259" key="2">
    <source>
        <dbReference type="SMART" id="SM01022"/>
    </source>
</evidence>
<dbReference type="SMART" id="SM01022">
    <property type="entry name" value="ASCH"/>
    <property type="match status" value="1"/>
</dbReference>
<keyword evidence="4" id="KW-1185">Reference proteome</keyword>
<dbReference type="SUPFAM" id="SSF88697">
    <property type="entry name" value="PUA domain-like"/>
    <property type="match status" value="1"/>
</dbReference>
<dbReference type="AlphaFoldDB" id="A0A512PIG5"/>
<evidence type="ECO:0000313" key="3">
    <source>
        <dbReference type="EMBL" id="GEP70995.1"/>
    </source>
</evidence>
<dbReference type="PANTHER" id="PTHR39203:SF1">
    <property type="entry name" value="CYTOPLASMIC PROTEIN"/>
    <property type="match status" value="1"/>
</dbReference>
<evidence type="ECO:0000256" key="1">
    <source>
        <dbReference type="SAM" id="MobiDB-lite"/>
    </source>
</evidence>
<feature type="compositionally biased region" description="Basic and acidic residues" evidence="1">
    <location>
        <begin position="8"/>
        <end position="19"/>
    </location>
</feature>
<proteinExistence type="predicted"/>
<gene>
    <name evidence="3" type="ORF">CSO01_37100</name>
</gene>
<dbReference type="InterPro" id="IPR015947">
    <property type="entry name" value="PUA-like_sf"/>
</dbReference>
<dbReference type="PANTHER" id="PTHR39203">
    <property type="entry name" value="CYTOPLASMIC PROTEIN-RELATED"/>
    <property type="match status" value="1"/>
</dbReference>
<organism evidence="3 4">
    <name type="scientific">Cellulomonas soli</name>
    <dbReference type="NCBI Taxonomy" id="931535"/>
    <lineage>
        <taxon>Bacteria</taxon>
        <taxon>Bacillati</taxon>
        <taxon>Actinomycetota</taxon>
        <taxon>Actinomycetes</taxon>
        <taxon>Micrococcales</taxon>
        <taxon>Cellulomonadaceae</taxon>
        <taxon>Cellulomonas</taxon>
    </lineage>
</organism>
<dbReference type="InterPro" id="IPR007374">
    <property type="entry name" value="ASCH_domain"/>
</dbReference>
<accession>A0A512PIG5</accession>
<feature type="domain" description="ASCH" evidence="2">
    <location>
        <begin position="64"/>
        <end position="185"/>
    </location>
</feature>
<dbReference type="InterPro" id="IPR009326">
    <property type="entry name" value="DUF984"/>
</dbReference>
<feature type="region of interest" description="Disordered" evidence="1">
    <location>
        <begin position="1"/>
        <end position="23"/>
    </location>
</feature>
<sequence>MSGTMAADRVDAAVTDERSTAMSADDQDQRIAAFWEAARGHLGLGKLEFVVGTQPADVVAPPTWSFGDDVVLADALLALVLEGRKTATATTLLELEEAGESVPREGDLSIVLDGAGEPRALLRTTQVEVAPFDQVGEDFASAEGEDDGSLGSWRAEHERYWRRVLGDDRFSVDLPVVQERFEVVYPRTSL</sequence>
<evidence type="ECO:0000313" key="4">
    <source>
        <dbReference type="Proteomes" id="UP000321798"/>
    </source>
</evidence>
<dbReference type="Proteomes" id="UP000321798">
    <property type="component" value="Unassembled WGS sequence"/>
</dbReference>
<dbReference type="Pfam" id="PF04266">
    <property type="entry name" value="ASCH"/>
    <property type="match status" value="1"/>
</dbReference>
<name>A0A512PIG5_9CELL</name>
<comment type="caution">
    <text evidence="3">The sequence shown here is derived from an EMBL/GenBank/DDBJ whole genome shotgun (WGS) entry which is preliminary data.</text>
</comment>
<dbReference type="EMBL" id="BKAL01000020">
    <property type="protein sequence ID" value="GEP70995.1"/>
    <property type="molecule type" value="Genomic_DNA"/>
</dbReference>
<protein>
    <recommendedName>
        <fullName evidence="2">ASCH domain-containing protein</fullName>
    </recommendedName>
</protein>
<reference evidence="3 4" key="1">
    <citation type="submission" date="2019-07" db="EMBL/GenBank/DDBJ databases">
        <title>Whole genome shotgun sequence of Cellulomonas soli NBRC 109434.</title>
        <authorList>
            <person name="Hosoyama A."/>
            <person name="Uohara A."/>
            <person name="Ohji S."/>
            <person name="Ichikawa N."/>
        </authorList>
    </citation>
    <scope>NUCLEOTIDE SEQUENCE [LARGE SCALE GENOMIC DNA]</scope>
    <source>
        <strain evidence="3 4">NBRC 109434</strain>
    </source>
</reference>